<dbReference type="PANTHER" id="PTHR43011:SF1">
    <property type="entry name" value="IRON-SULFUR CLUSTER ASSEMBLY 2 HOMOLOG, MITOCHONDRIAL"/>
    <property type="match status" value="1"/>
</dbReference>
<dbReference type="InterPro" id="IPR016092">
    <property type="entry name" value="ATAP"/>
</dbReference>
<dbReference type="InterPro" id="IPR035903">
    <property type="entry name" value="HesB-like_dom_sf"/>
</dbReference>
<name>A0ABW8IAI4_9BACI</name>
<protein>
    <submittedName>
        <fullName evidence="2">Iron-sulfur cluster assembly accessory protein</fullName>
    </submittedName>
</protein>
<evidence type="ECO:0000259" key="1">
    <source>
        <dbReference type="Pfam" id="PF01521"/>
    </source>
</evidence>
<comment type="caution">
    <text evidence="2">The sequence shown here is derived from an EMBL/GenBank/DDBJ whole genome shotgun (WGS) entry which is preliminary data.</text>
</comment>
<dbReference type="InterPro" id="IPR000361">
    <property type="entry name" value="ATAP_core_dom"/>
</dbReference>
<reference evidence="2 3" key="1">
    <citation type="submission" date="2023-07" db="EMBL/GenBank/DDBJ databases">
        <title>Bacillus lucianemedeirus sp. nov, a new species isolated from an immunobiological production facility.</title>
        <authorList>
            <person name="Costa L.V."/>
            <person name="Miranda R.V.S.L."/>
            <person name="Brandao M.L.L."/>
            <person name="Reis C.M.F."/>
            <person name="Frazao A.M."/>
            <person name="Cruz F.V."/>
            <person name="Baio P.V.P."/>
            <person name="Veras J.F.C."/>
            <person name="Ramos J.N."/>
            <person name="Vieira V."/>
        </authorList>
    </citation>
    <scope>NUCLEOTIDE SEQUENCE [LARGE SCALE GENOMIC DNA]</scope>
    <source>
        <strain evidence="2 3">B190/17</strain>
    </source>
</reference>
<gene>
    <name evidence="2" type="ORF">QYG89_12715</name>
</gene>
<sequence length="122" mass="13149">MQEQEVVKITEAAAFQIKEMMKQNEEEGAALRVTVHGGGCSGLSYGMGFDREIKEDDIQFKQHDIDIIVDQESAPILNGTVIDYKQSLMGGGFTIENPNAIASCGCGSSFRTAANSGKPENC</sequence>
<dbReference type="InterPro" id="IPR017870">
    <property type="entry name" value="FeS_cluster_insertion_CS"/>
</dbReference>
<dbReference type="Proteomes" id="UP001619911">
    <property type="component" value="Unassembled WGS sequence"/>
</dbReference>
<dbReference type="Pfam" id="PF01521">
    <property type="entry name" value="Fe-S_biosyn"/>
    <property type="match status" value="1"/>
</dbReference>
<organism evidence="2 3">
    <name type="scientific">Bacillus lumedeiriae</name>
    <dbReference type="NCBI Taxonomy" id="3058829"/>
    <lineage>
        <taxon>Bacteria</taxon>
        <taxon>Bacillati</taxon>
        <taxon>Bacillota</taxon>
        <taxon>Bacilli</taxon>
        <taxon>Bacillales</taxon>
        <taxon>Bacillaceae</taxon>
        <taxon>Bacillus</taxon>
    </lineage>
</organism>
<dbReference type="PANTHER" id="PTHR43011">
    <property type="entry name" value="IRON-SULFUR CLUSTER ASSEMBLY 2 HOMOLOG, MITOCHONDRIAL"/>
    <property type="match status" value="1"/>
</dbReference>
<keyword evidence="3" id="KW-1185">Reference proteome</keyword>
<dbReference type="SUPFAM" id="SSF89360">
    <property type="entry name" value="HesB-like domain"/>
    <property type="match status" value="1"/>
</dbReference>
<proteinExistence type="predicted"/>
<dbReference type="PROSITE" id="PS01152">
    <property type="entry name" value="HESB"/>
    <property type="match status" value="1"/>
</dbReference>
<evidence type="ECO:0000313" key="2">
    <source>
        <dbReference type="EMBL" id="MFK2826516.1"/>
    </source>
</evidence>
<accession>A0ABW8IAI4</accession>
<dbReference type="NCBIfam" id="TIGR00049">
    <property type="entry name" value="iron-sulfur cluster assembly accessory protein"/>
    <property type="match status" value="1"/>
</dbReference>
<dbReference type="EMBL" id="JAUIYO010000011">
    <property type="protein sequence ID" value="MFK2826516.1"/>
    <property type="molecule type" value="Genomic_DNA"/>
</dbReference>
<evidence type="ECO:0000313" key="3">
    <source>
        <dbReference type="Proteomes" id="UP001619911"/>
    </source>
</evidence>
<feature type="domain" description="Core" evidence="1">
    <location>
        <begin position="7"/>
        <end position="107"/>
    </location>
</feature>
<dbReference type="Gene3D" id="2.60.300.12">
    <property type="entry name" value="HesB-like domain"/>
    <property type="match status" value="1"/>
</dbReference>
<dbReference type="RefSeq" id="WP_404317908.1">
    <property type="nucleotide sequence ID" value="NZ_JAUIYO010000011.1"/>
</dbReference>